<feature type="non-terminal residue" evidence="1">
    <location>
        <position position="1"/>
    </location>
</feature>
<keyword evidence="2" id="KW-1185">Reference proteome</keyword>
<evidence type="ECO:0000313" key="1">
    <source>
        <dbReference type="EMBL" id="CAG8514920.1"/>
    </source>
</evidence>
<protein>
    <submittedName>
        <fullName evidence="1">12957_t:CDS:1</fullName>
    </submittedName>
</protein>
<sequence length="262" mass="30370">LRHSVPVRHFANIISLRQADKAIQRSNDQVIINPYTLEGSKPILKKSPQILGVKEIPRSNDQINRLTWFQRLSNVFDKEKNKQVREKLIREYNTPYWKDLIELRKDGEKLWEANPELVSAEACSLSNPKIDTTDLLQNQTSLAVISFNQYGEEHVKTFIEPFFKNFSDHAKIQFMKVTIEPNFAKSLIIKLFVIPSLRRSIPESLHDPILFEALGMNNLYRGYAFLVDSNCKIRWSAHGKATSNELETMLKLTKFLGNENVR</sequence>
<comment type="caution">
    <text evidence="1">The sequence shown here is derived from an EMBL/GenBank/DDBJ whole genome shotgun (WGS) entry which is preliminary data.</text>
</comment>
<dbReference type="Proteomes" id="UP000789920">
    <property type="component" value="Unassembled WGS sequence"/>
</dbReference>
<dbReference type="EMBL" id="CAJVQC010002641">
    <property type="protein sequence ID" value="CAG8514920.1"/>
    <property type="molecule type" value="Genomic_DNA"/>
</dbReference>
<evidence type="ECO:0000313" key="2">
    <source>
        <dbReference type="Proteomes" id="UP000789920"/>
    </source>
</evidence>
<accession>A0ACA9L7G5</accession>
<name>A0ACA9L7G5_9GLOM</name>
<gene>
    <name evidence="1" type="ORF">RPERSI_LOCUS2429</name>
</gene>
<organism evidence="1 2">
    <name type="scientific">Racocetra persica</name>
    <dbReference type="NCBI Taxonomy" id="160502"/>
    <lineage>
        <taxon>Eukaryota</taxon>
        <taxon>Fungi</taxon>
        <taxon>Fungi incertae sedis</taxon>
        <taxon>Mucoromycota</taxon>
        <taxon>Glomeromycotina</taxon>
        <taxon>Glomeromycetes</taxon>
        <taxon>Diversisporales</taxon>
        <taxon>Gigasporaceae</taxon>
        <taxon>Racocetra</taxon>
    </lineage>
</organism>
<proteinExistence type="predicted"/>
<reference evidence="1" key="1">
    <citation type="submission" date="2021-06" db="EMBL/GenBank/DDBJ databases">
        <authorList>
            <person name="Kallberg Y."/>
            <person name="Tangrot J."/>
            <person name="Rosling A."/>
        </authorList>
    </citation>
    <scope>NUCLEOTIDE SEQUENCE</scope>
    <source>
        <strain evidence="1">MA461A</strain>
    </source>
</reference>